<dbReference type="AlphaFoldDB" id="A0A0R1Q4P8"/>
<sequence length="197" mass="20265">MIKHLSFVRLTVLSAVAATFFAVALPVKVHADTTQHASVTLKMADGAQVAISDAPNINFGTTAINSNGTDKDADNIDAPVTVTNPGFADGWTLKVAASNFTDAQTNRTIKSAQMTFDTATVAADDQNNVSAAPVAQQAVLTTGGAAQKIVGAADHAGVGTFSATFNPSNVHLHIPAGNVEGNYSADLTWTLVNGVED</sequence>
<accession>A0A0R1Q4P8</accession>
<evidence type="ECO:0000259" key="2">
    <source>
        <dbReference type="Pfam" id="PF13731"/>
    </source>
</evidence>
<evidence type="ECO:0000256" key="1">
    <source>
        <dbReference type="SAM" id="SignalP"/>
    </source>
</evidence>
<evidence type="ECO:0000313" key="4">
    <source>
        <dbReference type="Proteomes" id="UP000051790"/>
    </source>
</evidence>
<protein>
    <recommendedName>
        <fullName evidence="2">WxL domain-containing protein</fullName>
    </recommendedName>
</protein>
<feature type="chain" id="PRO_5006409234" description="WxL domain-containing protein" evidence="1">
    <location>
        <begin position="32"/>
        <end position="197"/>
    </location>
</feature>
<organism evidence="3 4">
    <name type="scientific">Lacticaseibacillus manihotivorans DSM 13343 = JCM 12514</name>
    <dbReference type="NCBI Taxonomy" id="1423769"/>
    <lineage>
        <taxon>Bacteria</taxon>
        <taxon>Bacillati</taxon>
        <taxon>Bacillota</taxon>
        <taxon>Bacilli</taxon>
        <taxon>Lactobacillales</taxon>
        <taxon>Lactobacillaceae</taxon>
        <taxon>Lacticaseibacillus</taxon>
    </lineage>
</organism>
<keyword evidence="1" id="KW-0732">Signal</keyword>
<dbReference type="PATRIC" id="fig|1423769.4.peg.2668"/>
<dbReference type="Proteomes" id="UP000051790">
    <property type="component" value="Unassembled WGS sequence"/>
</dbReference>
<name>A0A0R1Q4P8_9LACO</name>
<dbReference type="Pfam" id="PF13731">
    <property type="entry name" value="WxL"/>
    <property type="match status" value="1"/>
</dbReference>
<dbReference type="OrthoDB" id="2282798at2"/>
<feature type="signal peptide" evidence="1">
    <location>
        <begin position="1"/>
        <end position="31"/>
    </location>
</feature>
<keyword evidence="4" id="KW-1185">Reference proteome</keyword>
<comment type="caution">
    <text evidence="3">The sequence shown here is derived from an EMBL/GenBank/DDBJ whole genome shotgun (WGS) entry which is preliminary data.</text>
</comment>
<feature type="domain" description="WxL" evidence="2">
    <location>
        <begin position="48"/>
        <end position="193"/>
    </location>
</feature>
<evidence type="ECO:0000313" key="3">
    <source>
        <dbReference type="EMBL" id="KRL39567.1"/>
    </source>
</evidence>
<dbReference type="EMBL" id="AZEU01000292">
    <property type="protein sequence ID" value="KRL39567.1"/>
    <property type="molecule type" value="Genomic_DNA"/>
</dbReference>
<dbReference type="RefSeq" id="WP_054714591.1">
    <property type="nucleotide sequence ID" value="NZ_AZEU01000292.1"/>
</dbReference>
<gene>
    <name evidence="3" type="ORF">FD01_GL002469</name>
</gene>
<proteinExistence type="predicted"/>
<reference evidence="3 4" key="1">
    <citation type="journal article" date="2015" name="Genome Announc.">
        <title>Expanding the biotechnology potential of lactobacilli through comparative genomics of 213 strains and associated genera.</title>
        <authorList>
            <person name="Sun Z."/>
            <person name="Harris H.M."/>
            <person name="McCann A."/>
            <person name="Guo C."/>
            <person name="Argimon S."/>
            <person name="Zhang W."/>
            <person name="Yang X."/>
            <person name="Jeffery I.B."/>
            <person name="Cooney J.C."/>
            <person name="Kagawa T.F."/>
            <person name="Liu W."/>
            <person name="Song Y."/>
            <person name="Salvetti E."/>
            <person name="Wrobel A."/>
            <person name="Rasinkangas P."/>
            <person name="Parkhill J."/>
            <person name="Rea M.C."/>
            <person name="O'Sullivan O."/>
            <person name="Ritari J."/>
            <person name="Douillard F.P."/>
            <person name="Paul Ross R."/>
            <person name="Yang R."/>
            <person name="Briner A.E."/>
            <person name="Felis G.E."/>
            <person name="de Vos W.M."/>
            <person name="Barrangou R."/>
            <person name="Klaenhammer T.R."/>
            <person name="Caufield P.W."/>
            <person name="Cui Y."/>
            <person name="Zhang H."/>
            <person name="O'Toole P.W."/>
        </authorList>
    </citation>
    <scope>NUCLEOTIDE SEQUENCE [LARGE SCALE GENOMIC DNA]</scope>
    <source>
        <strain evidence="3 4">DSM 13343</strain>
    </source>
</reference>
<dbReference type="InterPro" id="IPR027994">
    <property type="entry name" value="WxL_dom"/>
</dbReference>